<keyword evidence="2" id="KW-1185">Reference proteome</keyword>
<evidence type="ECO:0008006" key="3">
    <source>
        <dbReference type="Google" id="ProtNLM"/>
    </source>
</evidence>
<organism evidence="1 2">
    <name type="scientific">Bifidobacterium saimiriisciurei</name>
    <dbReference type="NCBI Taxonomy" id="2661627"/>
    <lineage>
        <taxon>Bacteria</taxon>
        <taxon>Bacillati</taxon>
        <taxon>Actinomycetota</taxon>
        <taxon>Actinomycetes</taxon>
        <taxon>Bifidobacteriales</taxon>
        <taxon>Bifidobacteriaceae</taxon>
        <taxon>Bifidobacterium</taxon>
    </lineage>
</organism>
<evidence type="ECO:0000313" key="1">
    <source>
        <dbReference type="EMBL" id="NEH11279.1"/>
    </source>
</evidence>
<evidence type="ECO:0000313" key="2">
    <source>
        <dbReference type="Proteomes" id="UP000475155"/>
    </source>
</evidence>
<accession>A0ABX0C7Z4</accession>
<proteinExistence type="predicted"/>
<protein>
    <recommendedName>
        <fullName evidence="3">CTP synthase</fullName>
    </recommendedName>
</protein>
<dbReference type="Proteomes" id="UP000475155">
    <property type="component" value="Unassembled WGS sequence"/>
</dbReference>
<reference evidence="1 2" key="1">
    <citation type="submission" date="2019-10" db="EMBL/GenBank/DDBJ databases">
        <title>Bifidobacterium from non-human primates.</title>
        <authorList>
            <person name="Modesto M."/>
        </authorList>
    </citation>
    <scope>NUCLEOTIDE SEQUENCE [LARGE SCALE GENOMIC DNA]</scope>
    <source>
        <strain evidence="1 2">SMA1</strain>
    </source>
</reference>
<name>A0ABX0C7Z4_9BIFI</name>
<comment type="caution">
    <text evidence="1">The sequence shown here is derived from an EMBL/GenBank/DDBJ whole genome shotgun (WGS) entry which is preliminary data.</text>
</comment>
<dbReference type="EMBL" id="WHZU01000005">
    <property type="protein sequence ID" value="NEH11279.1"/>
    <property type="molecule type" value="Genomic_DNA"/>
</dbReference>
<gene>
    <name evidence="1" type="ORF">GFD18_04110</name>
</gene>
<sequence>MRRRKAGILVSPYRNLYARIPYWNALNPIERHMHVAKALAMQHPSWVFAGLTAACAHGLEHGYSLHDDQKVTIASTFPPTKHQYRKLRRIYMTTMDSVRRSSVTVTDINRTLTDCAMAYSFIEALPFFDSAARQGTTLSKVLEYCRGLGMDTARIVSLCEYADPLSENGGESWVRAVIIQLGFVIPRLQRPFHNPRNPDAPFRADFSWELPDGTIIVAEFDGMGKYVLEDGTRQGIRERVYAERERETALRNGKVRRIVRLDYEDAQHPERLRRKLLEAGVPMRRCL</sequence>
<dbReference type="RefSeq" id="WP_163198228.1">
    <property type="nucleotide sequence ID" value="NZ_WHZU01000005.1"/>
</dbReference>